<reference evidence="1 2" key="1">
    <citation type="submission" date="2018-10" db="EMBL/GenBank/DDBJ databases">
        <title>A high-quality apple genome assembly.</title>
        <authorList>
            <person name="Hu J."/>
        </authorList>
    </citation>
    <scope>NUCLEOTIDE SEQUENCE [LARGE SCALE GENOMIC DNA]</scope>
    <source>
        <strain evidence="2">cv. HFTH1</strain>
        <tissue evidence="1">Young leaf</tissue>
    </source>
</reference>
<proteinExistence type="predicted"/>
<name>A0A498HAT9_MALDO</name>
<dbReference type="EMBL" id="RDQH01000343">
    <property type="protein sequence ID" value="RXH68566.1"/>
    <property type="molecule type" value="Genomic_DNA"/>
</dbReference>
<protein>
    <submittedName>
        <fullName evidence="1">Uncharacterized protein</fullName>
    </submittedName>
</protein>
<sequence length="80" mass="8950">MKAGAFFIVEKTCLTSLSFEFLDYPVERHGAELLNLIETSRGGLDPEEIHRIKLQQRGAEVVISLALLDCNSRMLGSRKS</sequence>
<evidence type="ECO:0000313" key="2">
    <source>
        <dbReference type="Proteomes" id="UP000290289"/>
    </source>
</evidence>
<dbReference type="Proteomes" id="UP000290289">
    <property type="component" value="Chromosome 17"/>
</dbReference>
<dbReference type="AlphaFoldDB" id="A0A498HAT9"/>
<comment type="caution">
    <text evidence="1">The sequence shown here is derived from an EMBL/GenBank/DDBJ whole genome shotgun (WGS) entry which is preliminary data.</text>
</comment>
<keyword evidence="2" id="KW-1185">Reference proteome</keyword>
<gene>
    <name evidence="1" type="ORF">DVH24_030899</name>
</gene>
<evidence type="ECO:0000313" key="1">
    <source>
        <dbReference type="EMBL" id="RXH68566.1"/>
    </source>
</evidence>
<organism evidence="1 2">
    <name type="scientific">Malus domestica</name>
    <name type="common">Apple</name>
    <name type="synonym">Pyrus malus</name>
    <dbReference type="NCBI Taxonomy" id="3750"/>
    <lineage>
        <taxon>Eukaryota</taxon>
        <taxon>Viridiplantae</taxon>
        <taxon>Streptophyta</taxon>
        <taxon>Embryophyta</taxon>
        <taxon>Tracheophyta</taxon>
        <taxon>Spermatophyta</taxon>
        <taxon>Magnoliopsida</taxon>
        <taxon>eudicotyledons</taxon>
        <taxon>Gunneridae</taxon>
        <taxon>Pentapetalae</taxon>
        <taxon>rosids</taxon>
        <taxon>fabids</taxon>
        <taxon>Rosales</taxon>
        <taxon>Rosaceae</taxon>
        <taxon>Amygdaloideae</taxon>
        <taxon>Maleae</taxon>
        <taxon>Malus</taxon>
    </lineage>
</organism>
<accession>A0A498HAT9</accession>